<evidence type="ECO:0000256" key="1">
    <source>
        <dbReference type="SAM" id="MobiDB-lite"/>
    </source>
</evidence>
<dbReference type="OrthoDB" id="2426273at2759"/>
<dbReference type="AlphaFoldDB" id="T5AFV6"/>
<feature type="compositionally biased region" description="Acidic residues" evidence="1">
    <location>
        <begin position="856"/>
        <end position="879"/>
    </location>
</feature>
<dbReference type="Proteomes" id="UP000019374">
    <property type="component" value="Unassembled WGS sequence"/>
</dbReference>
<gene>
    <name evidence="2" type="ORF">OCS_02812</name>
</gene>
<organism evidence="2 3">
    <name type="scientific">Ophiocordyceps sinensis (strain Co18 / CGMCC 3.14243)</name>
    <name type="common">Yarsagumba caterpillar fungus</name>
    <name type="synonym">Hirsutella sinensis</name>
    <dbReference type="NCBI Taxonomy" id="911162"/>
    <lineage>
        <taxon>Eukaryota</taxon>
        <taxon>Fungi</taxon>
        <taxon>Dikarya</taxon>
        <taxon>Ascomycota</taxon>
        <taxon>Pezizomycotina</taxon>
        <taxon>Sordariomycetes</taxon>
        <taxon>Hypocreomycetidae</taxon>
        <taxon>Hypocreales</taxon>
        <taxon>Ophiocordycipitaceae</taxon>
        <taxon>Ophiocordyceps</taxon>
    </lineage>
</organism>
<evidence type="ECO:0000313" key="2">
    <source>
        <dbReference type="EMBL" id="EQL01474.1"/>
    </source>
</evidence>
<feature type="compositionally biased region" description="Acidic residues" evidence="1">
    <location>
        <begin position="836"/>
        <end position="848"/>
    </location>
</feature>
<sequence length="972" mass="109754">MDHLPFPQGVEPPKVHFVSTDYDNGQFSGYPRRQGMDRDLRTWSFTRLPPETYQAFFQTWLYFGCLTEVFKTVGVPIDIEELVNRQEALVSSAILHTYLEKWRNVSSTHKGKKRRQVIGRVRDIIDVVRNTLRGPLQAFRRLLEQHPDGPVTASWPNIVLGIAALGYTIQRVSDHLYAFAGIGAQQCWGVNWVLRARMERSQWCKALITKFLQGMGFDFLVFISSMPFPRAVENHDECEETVCRGKIADVAAYRVAHVSEPCRCEFWDMPSSSIDVIRKGGIPLISWSDHEGLRVVEYQENMPYVAISHVWSDGKGNPYRNALPRCQLRRIQSKVKGLYDIPRTDARPPELMFGPSKTHGPRDPHRQPVGFWMDTLCVPVADEHRGLRSKAIGQMRSIYEAADRVLVLDDRIEQLATSSSICDRVVRLLVSNWHGRLWTLQEGIMAQQLCFQFGDAALTLDELGDEERRQRAEDSPSPGFWHRVSHKLPELLSLPLVFGGDAEKPGVDTLFQALMIVARNRQSSNLEDETVCLATLLRLDPRPLLDIRSKYSSQARDVPTEEREAEARRVCDERMRRLLCTIGLFRKSLIFNRLPRLSTDGFRWAPRSFLGQSGEIEAIDLGRLYEGCEDRASILFTKRGPTSEPNGSCHTAASPDPNTALGLFVTHPGIMLHSLSPLLVRTGRFYVRERAHAWFQYRVSLTLSRPEEMARFDSLENEGNRYAIITISAGDCKGDGPIAAVFGVFRGVTEDGMRKFGHLFSAKVEVVDGEGEGLEEQDDGDESDEGAGWEEDDEAEEEQQSCEGNGKGGEFRDDGSEQDIAGGVDDGYNQWSDETATGEEESNGDVEEGDGHLEQSDEDFEWSNDNSESNEEAESDEREWSDNSNSLEESKAESEGSGKNTEGVAEQRDEDDSDDSDDDYLLESDGDGEDDKYAVRMGSNNKQANIPDKEPRQEQVVWGKVLFSRNNKWLVI</sequence>
<dbReference type="PANTHER" id="PTHR39596">
    <property type="match status" value="1"/>
</dbReference>
<dbReference type="eggNOG" id="ENOG502S16F">
    <property type="taxonomic scope" value="Eukaryota"/>
</dbReference>
<dbReference type="HOGENOM" id="CLU_009388_4_0_1"/>
<evidence type="ECO:0000313" key="3">
    <source>
        <dbReference type="Proteomes" id="UP000019374"/>
    </source>
</evidence>
<protein>
    <submittedName>
        <fullName evidence="2">HET domain protein</fullName>
    </submittedName>
</protein>
<reference evidence="2 3" key="1">
    <citation type="journal article" date="2013" name="Chin. Sci. Bull.">
        <title>Genome survey uncovers the secrets of sex and lifestyle in caterpillar fungus.</title>
        <authorList>
            <person name="Hu X."/>
            <person name="Zhang Y."/>
            <person name="Xiao G."/>
            <person name="Zheng P."/>
            <person name="Xia Y."/>
            <person name="Zhang X."/>
            <person name="St Leger R.J."/>
            <person name="Liu X."/>
            <person name="Wang C."/>
        </authorList>
    </citation>
    <scope>NUCLEOTIDE SEQUENCE [LARGE SCALE GENOMIC DNA]</scope>
    <source>
        <strain evidence="3">Co18 / CGMCC 3.14243</strain>
        <tissue evidence="2">Fruit-body</tissue>
    </source>
</reference>
<dbReference type="PANTHER" id="PTHR39596:SF2">
    <property type="entry name" value="HET DOMAIN PROTEIN (AFU_ORTHOLOGUE AFUA_1G17550)-RELATED"/>
    <property type="match status" value="1"/>
</dbReference>
<name>T5AFV6_OPHSC</name>
<dbReference type="EMBL" id="KE652486">
    <property type="protein sequence ID" value="EQL01474.1"/>
    <property type="molecule type" value="Genomic_DNA"/>
</dbReference>
<feature type="compositionally biased region" description="Acidic residues" evidence="1">
    <location>
        <begin position="768"/>
        <end position="800"/>
    </location>
</feature>
<feature type="region of interest" description="Disordered" evidence="1">
    <location>
        <begin position="768"/>
        <end position="952"/>
    </location>
</feature>
<proteinExistence type="predicted"/>
<feature type="compositionally biased region" description="Acidic residues" evidence="1">
    <location>
        <begin position="908"/>
        <end position="930"/>
    </location>
</feature>
<accession>T5AFV6</accession>